<feature type="transmembrane region" description="Helical" evidence="5">
    <location>
        <begin position="138"/>
        <end position="157"/>
    </location>
</feature>
<comment type="subcellular location">
    <subcellularLocation>
        <location evidence="1">Membrane</location>
        <topology evidence="1">Multi-pass membrane protein</topology>
    </subcellularLocation>
</comment>
<comment type="caution">
    <text evidence="7">The sequence shown here is derived from an EMBL/GenBank/DDBJ whole genome shotgun (WGS) entry which is preliminary data.</text>
</comment>
<feature type="transmembrane region" description="Helical" evidence="5">
    <location>
        <begin position="108"/>
        <end position="126"/>
    </location>
</feature>
<accession>A0ABT9V6B9</accession>
<dbReference type="RefSeq" id="WP_307151000.1">
    <property type="nucleotide sequence ID" value="NZ_JAUSTU010000013.1"/>
</dbReference>
<evidence type="ECO:0000313" key="7">
    <source>
        <dbReference type="EMBL" id="MDQ0156490.1"/>
    </source>
</evidence>
<dbReference type="Proteomes" id="UP001231362">
    <property type="component" value="Unassembled WGS sequence"/>
</dbReference>
<gene>
    <name evidence="7" type="ORF">J2S07_002811</name>
</gene>
<sequence length="168" mass="18996">MEKTLSSDANKNISSLIWKMALGSAIAWEISKFLGSEHPYLAPLSVILCLQSSFNKTLRLSIRRMMGTILGIIVTVLIAGHLKINGISLGMLILIGCYVAKWLKLDRIVIHQVAITILFVFVFEKQSHLYAIDRLRDTFVGVIVIGLIQFIWFRFIAKENHLKPKRSS</sequence>
<feature type="transmembrane region" description="Helical" evidence="5">
    <location>
        <begin position="62"/>
        <end position="80"/>
    </location>
</feature>
<dbReference type="InterPro" id="IPR049453">
    <property type="entry name" value="Memb_transporter_dom"/>
</dbReference>
<name>A0ABT9V6B9_9BACL</name>
<reference evidence="7 8" key="1">
    <citation type="submission" date="2023-07" db="EMBL/GenBank/DDBJ databases">
        <title>Genomic Encyclopedia of Type Strains, Phase IV (KMG-IV): sequencing the most valuable type-strain genomes for metagenomic binning, comparative biology and taxonomic classification.</title>
        <authorList>
            <person name="Goeker M."/>
        </authorList>
    </citation>
    <scope>NUCLEOTIDE SEQUENCE [LARGE SCALE GENOMIC DNA]</scope>
    <source>
        <strain evidence="7 8">DSM 23948</strain>
    </source>
</reference>
<keyword evidence="8" id="KW-1185">Reference proteome</keyword>
<evidence type="ECO:0000256" key="4">
    <source>
        <dbReference type="ARBA" id="ARBA00023136"/>
    </source>
</evidence>
<dbReference type="EMBL" id="JAUSTU010000013">
    <property type="protein sequence ID" value="MDQ0156490.1"/>
    <property type="molecule type" value="Genomic_DNA"/>
</dbReference>
<evidence type="ECO:0000256" key="3">
    <source>
        <dbReference type="ARBA" id="ARBA00022989"/>
    </source>
</evidence>
<proteinExistence type="predicted"/>
<feature type="domain" description="Integral membrane bound transporter" evidence="6">
    <location>
        <begin position="26"/>
        <end position="145"/>
    </location>
</feature>
<evidence type="ECO:0000256" key="5">
    <source>
        <dbReference type="SAM" id="Phobius"/>
    </source>
</evidence>
<evidence type="ECO:0000259" key="6">
    <source>
        <dbReference type="Pfam" id="PF13515"/>
    </source>
</evidence>
<evidence type="ECO:0000313" key="8">
    <source>
        <dbReference type="Proteomes" id="UP001231362"/>
    </source>
</evidence>
<keyword evidence="3 5" id="KW-1133">Transmembrane helix</keyword>
<organism evidence="7 8">
    <name type="scientific">Anoxybacillus andreesenii</name>
    <dbReference type="NCBI Taxonomy" id="1325932"/>
    <lineage>
        <taxon>Bacteria</taxon>
        <taxon>Bacillati</taxon>
        <taxon>Bacillota</taxon>
        <taxon>Bacilli</taxon>
        <taxon>Bacillales</taxon>
        <taxon>Anoxybacillaceae</taxon>
        <taxon>Anoxybacillus</taxon>
    </lineage>
</organism>
<evidence type="ECO:0000256" key="1">
    <source>
        <dbReference type="ARBA" id="ARBA00004141"/>
    </source>
</evidence>
<feature type="transmembrane region" description="Helical" evidence="5">
    <location>
        <begin position="86"/>
        <end position="103"/>
    </location>
</feature>
<dbReference type="Pfam" id="PF13515">
    <property type="entry name" value="FUSC_2"/>
    <property type="match status" value="1"/>
</dbReference>
<protein>
    <submittedName>
        <fullName evidence="7">Uncharacterized membrane protein YgaE (UPF0421/DUF939 family)</fullName>
    </submittedName>
</protein>
<keyword evidence="4 5" id="KW-0472">Membrane</keyword>
<evidence type="ECO:0000256" key="2">
    <source>
        <dbReference type="ARBA" id="ARBA00022692"/>
    </source>
</evidence>
<keyword evidence="2 5" id="KW-0812">Transmembrane</keyword>